<organism evidence="2 3">
    <name type="scientific">Hufsiella arboris</name>
    <dbReference type="NCBI Taxonomy" id="2695275"/>
    <lineage>
        <taxon>Bacteria</taxon>
        <taxon>Pseudomonadati</taxon>
        <taxon>Bacteroidota</taxon>
        <taxon>Sphingobacteriia</taxon>
        <taxon>Sphingobacteriales</taxon>
        <taxon>Sphingobacteriaceae</taxon>
        <taxon>Hufsiella</taxon>
    </lineage>
</organism>
<keyword evidence="1" id="KW-0732">Signal</keyword>
<accession>A0A7K1YB18</accession>
<evidence type="ECO:0000313" key="3">
    <source>
        <dbReference type="Proteomes" id="UP000466586"/>
    </source>
</evidence>
<dbReference type="RefSeq" id="WP_160844429.1">
    <property type="nucleotide sequence ID" value="NZ_WVHT01000004.1"/>
</dbReference>
<comment type="caution">
    <text evidence="2">The sequence shown here is derived from an EMBL/GenBank/DDBJ whole genome shotgun (WGS) entry which is preliminary data.</text>
</comment>
<protein>
    <submittedName>
        <fullName evidence="2">Uncharacterized protein</fullName>
    </submittedName>
</protein>
<evidence type="ECO:0000256" key="1">
    <source>
        <dbReference type="SAM" id="SignalP"/>
    </source>
</evidence>
<dbReference type="Proteomes" id="UP000466586">
    <property type="component" value="Unassembled WGS sequence"/>
</dbReference>
<feature type="signal peptide" evidence="1">
    <location>
        <begin position="1"/>
        <end position="20"/>
    </location>
</feature>
<sequence length="181" mass="20322">MLRAFTITFIFSAIVTLANAQTITHARFKISNRNDGIQSVELLIDDRFYIGLTGNGGVDYIQLTTRTPLAVEDMDNLGMPLTWYDQSDIHDIPGKIKSIGGIQIVYNNVFDIHERKGTLKSIGDIPISYYNVFDIHDPQGKVKSIGKIQIEYYNAFDSKELFGRIKSIKGNSRDFAVVAGR</sequence>
<feature type="chain" id="PRO_5029736585" evidence="1">
    <location>
        <begin position="21"/>
        <end position="181"/>
    </location>
</feature>
<reference evidence="2 3" key="1">
    <citation type="submission" date="2019-11" db="EMBL/GenBank/DDBJ databases">
        <title>Pedobacter sp. HMF7647 Genome sequencing and assembly.</title>
        <authorList>
            <person name="Kang H."/>
            <person name="Kim H."/>
            <person name="Joh K."/>
        </authorList>
    </citation>
    <scope>NUCLEOTIDE SEQUENCE [LARGE SCALE GENOMIC DNA]</scope>
    <source>
        <strain evidence="2 3">HMF7647</strain>
    </source>
</reference>
<proteinExistence type="predicted"/>
<evidence type="ECO:0000313" key="2">
    <source>
        <dbReference type="EMBL" id="MXV51248.1"/>
    </source>
</evidence>
<gene>
    <name evidence="2" type="ORF">GS399_09735</name>
</gene>
<dbReference type="AlphaFoldDB" id="A0A7K1YB18"/>
<dbReference type="EMBL" id="WVHT01000004">
    <property type="protein sequence ID" value="MXV51248.1"/>
    <property type="molecule type" value="Genomic_DNA"/>
</dbReference>
<keyword evidence="3" id="KW-1185">Reference proteome</keyword>
<name>A0A7K1YB18_9SPHI</name>